<sequence length="183" mass="20231">MSFSKWRFSNSRKQSPSSSSDIDTTMTLSSSSSSPMSTPTSPTSSGGNSNRSSKSSSSLSVSPFSWFRSPNRPKKRKSTISRDDPAFARLHKPFTPQNLEHQRMFETFEWNFGSSDGDDDSYRRRRSSLSISPCATRDMTIDDYARQDPYSHGGSSNDTLSSAFASLSTREDHGAGYCQTTVA</sequence>
<dbReference type="AlphaFoldDB" id="A0AAN7UEN9"/>
<evidence type="ECO:0000313" key="2">
    <source>
        <dbReference type="EMBL" id="KAK5627669.1"/>
    </source>
</evidence>
<keyword evidence="3" id="KW-1185">Reference proteome</keyword>
<feature type="region of interest" description="Disordered" evidence="1">
    <location>
        <begin position="1"/>
        <end position="95"/>
    </location>
</feature>
<feature type="region of interest" description="Disordered" evidence="1">
    <location>
        <begin position="145"/>
        <end position="165"/>
    </location>
</feature>
<name>A0AAN7UEN9_9PEZI</name>
<dbReference type="EMBL" id="JAWHQM010000006">
    <property type="protein sequence ID" value="KAK5627669.1"/>
    <property type="molecule type" value="Genomic_DNA"/>
</dbReference>
<protein>
    <submittedName>
        <fullName evidence="2">Uncharacterized protein</fullName>
    </submittedName>
</protein>
<proteinExistence type="predicted"/>
<dbReference type="Proteomes" id="UP001305414">
    <property type="component" value="Unassembled WGS sequence"/>
</dbReference>
<organism evidence="2 3">
    <name type="scientific">Xylaria bambusicola</name>
    <dbReference type="NCBI Taxonomy" id="326684"/>
    <lineage>
        <taxon>Eukaryota</taxon>
        <taxon>Fungi</taxon>
        <taxon>Dikarya</taxon>
        <taxon>Ascomycota</taxon>
        <taxon>Pezizomycotina</taxon>
        <taxon>Sordariomycetes</taxon>
        <taxon>Xylariomycetidae</taxon>
        <taxon>Xylariales</taxon>
        <taxon>Xylariaceae</taxon>
        <taxon>Xylaria</taxon>
    </lineage>
</organism>
<evidence type="ECO:0000256" key="1">
    <source>
        <dbReference type="SAM" id="MobiDB-lite"/>
    </source>
</evidence>
<comment type="caution">
    <text evidence="2">The sequence shown here is derived from an EMBL/GenBank/DDBJ whole genome shotgun (WGS) entry which is preliminary data.</text>
</comment>
<feature type="compositionally biased region" description="Low complexity" evidence="1">
    <location>
        <begin position="8"/>
        <end position="65"/>
    </location>
</feature>
<gene>
    <name evidence="2" type="ORF">RRF57_003384</name>
</gene>
<accession>A0AAN7UEN9</accession>
<feature type="compositionally biased region" description="Polar residues" evidence="1">
    <location>
        <begin position="153"/>
        <end position="165"/>
    </location>
</feature>
<reference evidence="2 3" key="1">
    <citation type="submission" date="2023-10" db="EMBL/GenBank/DDBJ databases">
        <title>Draft genome sequence of Xylaria bambusicola isolate GMP-LS, the root and basal stem rot pathogen of sugarcane in Indonesia.</title>
        <authorList>
            <person name="Selvaraj P."/>
            <person name="Muralishankar V."/>
            <person name="Muruganantham S."/>
            <person name="Sp S."/>
            <person name="Haryani S."/>
            <person name="Lau K.J.X."/>
            <person name="Naqvi N.I."/>
        </authorList>
    </citation>
    <scope>NUCLEOTIDE SEQUENCE [LARGE SCALE GENOMIC DNA]</scope>
    <source>
        <strain evidence="2">GMP-LS</strain>
    </source>
</reference>
<evidence type="ECO:0000313" key="3">
    <source>
        <dbReference type="Proteomes" id="UP001305414"/>
    </source>
</evidence>